<dbReference type="Proteomes" id="UP001151699">
    <property type="component" value="Chromosome A"/>
</dbReference>
<reference evidence="5" key="1">
    <citation type="submission" date="2022-07" db="EMBL/GenBank/DDBJ databases">
        <authorList>
            <person name="Trinca V."/>
            <person name="Uliana J.V.C."/>
            <person name="Torres T.T."/>
            <person name="Ward R.J."/>
            <person name="Monesi N."/>
        </authorList>
    </citation>
    <scope>NUCLEOTIDE SEQUENCE</scope>
    <source>
        <strain evidence="5">HSMRA1968</strain>
        <tissue evidence="5">Whole embryos</tissue>
    </source>
</reference>
<dbReference type="PROSITE" id="PS50097">
    <property type="entry name" value="BTB"/>
    <property type="match status" value="1"/>
</dbReference>
<dbReference type="GO" id="GO:0003779">
    <property type="term" value="F:actin binding"/>
    <property type="evidence" value="ECO:0007669"/>
    <property type="project" value="UniProtKB-KW"/>
</dbReference>
<dbReference type="PANTHER" id="PTHR24412">
    <property type="entry name" value="KELCH PROTEIN"/>
    <property type="match status" value="1"/>
</dbReference>
<dbReference type="EMBL" id="WJQU01000001">
    <property type="protein sequence ID" value="KAJ6647679.1"/>
    <property type="molecule type" value="Genomic_DNA"/>
</dbReference>
<gene>
    <name evidence="5" type="primary">Ivns1abp</name>
    <name evidence="5" type="ORF">Bhyg_02902</name>
</gene>
<keyword evidence="3" id="KW-0009">Actin-binding</keyword>
<dbReference type="PANTHER" id="PTHR24412:SF396">
    <property type="entry name" value="INFLUENZA VIRUS NS1A-BINDING PROTEIN"/>
    <property type="match status" value="1"/>
</dbReference>
<dbReference type="SMART" id="SM00225">
    <property type="entry name" value="BTB"/>
    <property type="match status" value="1"/>
</dbReference>
<dbReference type="SMART" id="SM00612">
    <property type="entry name" value="Kelch"/>
    <property type="match status" value="6"/>
</dbReference>
<dbReference type="CDD" id="cd18502">
    <property type="entry name" value="BACK_NS1BP_IVNS1ABP"/>
    <property type="match status" value="1"/>
</dbReference>
<protein>
    <submittedName>
        <fullName evidence="5">Influenza virus NS1A-binding protein like</fullName>
    </submittedName>
</protein>
<name>A0A9Q0S722_9DIPT</name>
<evidence type="ECO:0000313" key="5">
    <source>
        <dbReference type="EMBL" id="KAJ6647679.1"/>
    </source>
</evidence>
<keyword evidence="2" id="KW-0677">Repeat</keyword>
<sequence>MRPRNETTYSVGDDAMDECGFLKFTDEKLKLSFLPALGTMQKSRLFCDVVLNVDNTDIHAHKNVLACVSPHLMELFSTEQSTQHRHSDGIPSYRLNGGLTRNALQIIVDYAYTATLAIPDPLVQEVYLAAWQLRIENIVQECARHLIEELCADSCIETRSLPGINKNKTFVSAVDSFISKEFIPVSHTAGFLQLPCANIDVLYQTKQEMSVVTHIPLCRLVLDWVKRQLSEETLNMYHLLERSHLLYLAMDNSLQDCSDLPPGHESESDLVQDYKRLVLKCPNNKGRRKCLAAPVRPRVLIYTRDIGENEPSAEPDWNMIGSANVGENTFIALATLNGQLTRISIQLRLNLPPTTPSPVHIPDSMSLSSHSTDSDLEKPELFLEVAAMSAPKCGLGVADWNGKLLVCGGYDRGECLKSVESYDPETNTFTKEPSMLEARGRVQIAVLDGNVYAVGGSNGTTELDTVECLTQNARKWQKRCKLPMARSNAGVCMLNGKVYCVGGWNGQSGIKQCDVYNPTEDKWNQISPLLIGRYQSGVTSFKQQLWAAGGSDAWNCLSSVETFNPETNKWSMAPSLLTPRRGCGLAEFNGKLYAVGGSDGSHSLNSTEIYDEESKAWIAGPALTTPRSNVSCVAVNGKLYAIGGFAGKFFLNTMEYLDSNTNEWTTFVPHINQIDGLTDLNFSDSSDNLANGDVHTNGHGKLANGVGEQKCNDDVFSDQVEQCDATIVEHNNVTNTNGH</sequence>
<keyword evidence="6" id="KW-1185">Reference proteome</keyword>
<accession>A0A9Q0S722</accession>
<evidence type="ECO:0000313" key="6">
    <source>
        <dbReference type="Proteomes" id="UP001151699"/>
    </source>
</evidence>
<dbReference type="InterPro" id="IPR015915">
    <property type="entry name" value="Kelch-typ_b-propeller"/>
</dbReference>
<dbReference type="Pfam" id="PF01344">
    <property type="entry name" value="Kelch_1"/>
    <property type="match status" value="6"/>
</dbReference>
<dbReference type="SUPFAM" id="SSF54695">
    <property type="entry name" value="POZ domain"/>
    <property type="match status" value="1"/>
</dbReference>
<dbReference type="AlphaFoldDB" id="A0A9Q0S722"/>
<dbReference type="InterPro" id="IPR011333">
    <property type="entry name" value="SKP1/BTB/POZ_sf"/>
</dbReference>
<dbReference type="InterPro" id="IPR000210">
    <property type="entry name" value="BTB/POZ_dom"/>
</dbReference>
<evidence type="ECO:0000259" key="4">
    <source>
        <dbReference type="PROSITE" id="PS50097"/>
    </source>
</evidence>
<dbReference type="SUPFAM" id="SSF50965">
    <property type="entry name" value="Galactose oxidase, central domain"/>
    <property type="match status" value="1"/>
</dbReference>
<organism evidence="5 6">
    <name type="scientific">Pseudolycoriella hygida</name>
    <dbReference type="NCBI Taxonomy" id="35572"/>
    <lineage>
        <taxon>Eukaryota</taxon>
        <taxon>Metazoa</taxon>
        <taxon>Ecdysozoa</taxon>
        <taxon>Arthropoda</taxon>
        <taxon>Hexapoda</taxon>
        <taxon>Insecta</taxon>
        <taxon>Pterygota</taxon>
        <taxon>Neoptera</taxon>
        <taxon>Endopterygota</taxon>
        <taxon>Diptera</taxon>
        <taxon>Nematocera</taxon>
        <taxon>Sciaroidea</taxon>
        <taxon>Sciaridae</taxon>
        <taxon>Pseudolycoriella</taxon>
    </lineage>
</organism>
<evidence type="ECO:0000256" key="1">
    <source>
        <dbReference type="ARBA" id="ARBA00022441"/>
    </source>
</evidence>
<dbReference type="Gene3D" id="3.30.710.10">
    <property type="entry name" value="Potassium Channel Kv1.1, Chain A"/>
    <property type="match status" value="1"/>
</dbReference>
<dbReference type="Pfam" id="PF00651">
    <property type="entry name" value="BTB"/>
    <property type="match status" value="1"/>
</dbReference>
<proteinExistence type="predicted"/>
<evidence type="ECO:0000256" key="2">
    <source>
        <dbReference type="ARBA" id="ARBA00022737"/>
    </source>
</evidence>
<dbReference type="Gene3D" id="2.120.10.80">
    <property type="entry name" value="Kelch-type beta propeller"/>
    <property type="match status" value="2"/>
</dbReference>
<keyword evidence="1" id="KW-0880">Kelch repeat</keyword>
<dbReference type="OrthoDB" id="45365at2759"/>
<dbReference type="PRINTS" id="PR00501">
    <property type="entry name" value="KELCHREPEAT"/>
</dbReference>
<evidence type="ECO:0000256" key="3">
    <source>
        <dbReference type="ARBA" id="ARBA00023203"/>
    </source>
</evidence>
<feature type="domain" description="BTB" evidence="4">
    <location>
        <begin position="47"/>
        <end position="120"/>
    </location>
</feature>
<dbReference type="InterPro" id="IPR006652">
    <property type="entry name" value="Kelch_1"/>
</dbReference>
<comment type="caution">
    <text evidence="5">The sequence shown here is derived from an EMBL/GenBank/DDBJ whole genome shotgun (WGS) entry which is preliminary data.</text>
</comment>
<dbReference type="InterPro" id="IPR011043">
    <property type="entry name" value="Gal_Oxase/kelch_b-propeller"/>
</dbReference>